<feature type="compositionally biased region" description="Basic and acidic residues" evidence="1">
    <location>
        <begin position="58"/>
        <end position="72"/>
    </location>
</feature>
<protein>
    <submittedName>
        <fullName evidence="3">Uncharacterized protein</fullName>
    </submittedName>
</protein>
<dbReference type="InterPro" id="IPR053313">
    <property type="entry name" value="RGF"/>
</dbReference>
<evidence type="ECO:0000313" key="4">
    <source>
        <dbReference type="Proteomes" id="UP001159364"/>
    </source>
</evidence>
<feature type="region of interest" description="Disordered" evidence="1">
    <location>
        <begin position="27"/>
        <end position="119"/>
    </location>
</feature>
<feature type="compositionally biased region" description="Basic and acidic residues" evidence="1">
    <location>
        <begin position="35"/>
        <end position="47"/>
    </location>
</feature>
<feature type="chain" id="PRO_5043832614" evidence="2">
    <location>
        <begin position="22"/>
        <end position="119"/>
    </location>
</feature>
<evidence type="ECO:0000256" key="2">
    <source>
        <dbReference type="SAM" id="SignalP"/>
    </source>
</evidence>
<evidence type="ECO:0000313" key="3">
    <source>
        <dbReference type="EMBL" id="KAJ8900396.1"/>
    </source>
</evidence>
<accession>A0AAV8UD88</accession>
<reference evidence="3 4" key="1">
    <citation type="submission" date="2021-09" db="EMBL/GenBank/DDBJ databases">
        <title>Genomic insights and catalytic innovation underlie evolution of tropane alkaloids biosynthesis.</title>
        <authorList>
            <person name="Wang Y.-J."/>
            <person name="Tian T."/>
            <person name="Huang J.-P."/>
            <person name="Huang S.-X."/>
        </authorList>
    </citation>
    <scope>NUCLEOTIDE SEQUENCE [LARGE SCALE GENOMIC DNA]</scope>
    <source>
        <strain evidence="3">KIB-2018</strain>
        <tissue evidence="3">Leaf</tissue>
    </source>
</reference>
<name>A0AAV8UD88_9ROSI</name>
<keyword evidence="2" id="KW-0732">Signal</keyword>
<organism evidence="3 4">
    <name type="scientific">Erythroxylum novogranatense</name>
    <dbReference type="NCBI Taxonomy" id="1862640"/>
    <lineage>
        <taxon>Eukaryota</taxon>
        <taxon>Viridiplantae</taxon>
        <taxon>Streptophyta</taxon>
        <taxon>Embryophyta</taxon>
        <taxon>Tracheophyta</taxon>
        <taxon>Spermatophyta</taxon>
        <taxon>Magnoliopsida</taxon>
        <taxon>eudicotyledons</taxon>
        <taxon>Gunneridae</taxon>
        <taxon>Pentapetalae</taxon>
        <taxon>rosids</taxon>
        <taxon>fabids</taxon>
        <taxon>Malpighiales</taxon>
        <taxon>Erythroxylaceae</taxon>
        <taxon>Erythroxylum</taxon>
    </lineage>
</organism>
<feature type="compositionally biased region" description="Polar residues" evidence="1">
    <location>
        <begin position="48"/>
        <end position="57"/>
    </location>
</feature>
<dbReference type="EMBL" id="JAIWQS010000008">
    <property type="protein sequence ID" value="KAJ8900396.1"/>
    <property type="molecule type" value="Genomic_DNA"/>
</dbReference>
<dbReference type="AlphaFoldDB" id="A0AAV8UD88"/>
<evidence type="ECO:0000256" key="1">
    <source>
        <dbReference type="SAM" id="MobiDB-lite"/>
    </source>
</evidence>
<dbReference type="Proteomes" id="UP001159364">
    <property type="component" value="Linkage Group LG08"/>
</dbReference>
<comment type="caution">
    <text evidence="3">The sequence shown here is derived from an EMBL/GenBank/DDBJ whole genome shotgun (WGS) entry which is preliminary data.</text>
</comment>
<sequence>MSATNCLLLLLLFLSLHACNARRIEKRFQISNQNNRKDASVPSKEELSSSNVQVASKTDSRIDQNDRETSKDSKRKVGAVQKESPVSVPWKVPQNTHREKHPSFNLDYSPPRTHPPSHN</sequence>
<dbReference type="PANTHER" id="PTHR34961:SF1">
    <property type="entry name" value="ROOT MERISTEM GROWTH FACTOR 10"/>
    <property type="match status" value="1"/>
</dbReference>
<proteinExistence type="predicted"/>
<dbReference type="PANTHER" id="PTHR34961">
    <property type="entry name" value="TRANSMEMBRANE PROTEIN"/>
    <property type="match status" value="1"/>
</dbReference>
<gene>
    <name evidence="3" type="ORF">K2173_025036</name>
</gene>
<feature type="signal peptide" evidence="2">
    <location>
        <begin position="1"/>
        <end position="21"/>
    </location>
</feature>
<keyword evidence="4" id="KW-1185">Reference proteome</keyword>